<evidence type="ECO:0000313" key="1">
    <source>
        <dbReference type="EMBL" id="KAF3489183.1"/>
    </source>
</evidence>
<organism evidence="1 2">
    <name type="scientific">Brassica cretica</name>
    <name type="common">Mustard</name>
    <dbReference type="NCBI Taxonomy" id="69181"/>
    <lineage>
        <taxon>Eukaryota</taxon>
        <taxon>Viridiplantae</taxon>
        <taxon>Streptophyta</taxon>
        <taxon>Embryophyta</taxon>
        <taxon>Tracheophyta</taxon>
        <taxon>Spermatophyta</taxon>
        <taxon>Magnoliopsida</taxon>
        <taxon>eudicotyledons</taxon>
        <taxon>Gunneridae</taxon>
        <taxon>Pentapetalae</taxon>
        <taxon>rosids</taxon>
        <taxon>malvids</taxon>
        <taxon>Brassicales</taxon>
        <taxon>Brassicaceae</taxon>
        <taxon>Brassiceae</taxon>
        <taxon>Brassica</taxon>
    </lineage>
</organism>
<dbReference type="AlphaFoldDB" id="A0A8S9N1Q9"/>
<reference evidence="1" key="1">
    <citation type="submission" date="2019-12" db="EMBL/GenBank/DDBJ databases">
        <title>Genome sequencing and annotation of Brassica cretica.</title>
        <authorList>
            <person name="Studholme D.J."/>
            <person name="Sarris P."/>
        </authorList>
    </citation>
    <scope>NUCLEOTIDE SEQUENCE</scope>
    <source>
        <strain evidence="1">PFS-109/04</strain>
        <tissue evidence="1">Leaf</tissue>
    </source>
</reference>
<accession>A0A8S9N1Q9</accession>
<dbReference type="EMBL" id="QGKX02002183">
    <property type="protein sequence ID" value="KAF3489183.1"/>
    <property type="molecule type" value="Genomic_DNA"/>
</dbReference>
<name>A0A8S9N1Q9_BRACR</name>
<protein>
    <submittedName>
        <fullName evidence="1">Uncharacterized protein</fullName>
    </submittedName>
</protein>
<evidence type="ECO:0000313" key="2">
    <source>
        <dbReference type="Proteomes" id="UP000712600"/>
    </source>
</evidence>
<gene>
    <name evidence="1" type="ORF">F2Q69_00053246</name>
</gene>
<comment type="caution">
    <text evidence="1">The sequence shown here is derived from an EMBL/GenBank/DDBJ whole genome shotgun (WGS) entry which is preliminary data.</text>
</comment>
<proteinExistence type="predicted"/>
<sequence length="124" mass="14118">MRLVLERVLILIRTESDISKVKLNDYNEAPSGRQSIVRRDIVASIDIVARKSIDTVARKSIDTIANKSFDTVAAVKGKDLRKTSLYEDRRWLCFSQPFAILRALLIAEMIDKGEESMDEAFTQE</sequence>
<dbReference type="Proteomes" id="UP000712600">
    <property type="component" value="Unassembled WGS sequence"/>
</dbReference>